<dbReference type="Pfam" id="PF01103">
    <property type="entry name" value="Omp85"/>
    <property type="match status" value="1"/>
</dbReference>
<evidence type="ECO:0000256" key="4">
    <source>
        <dbReference type="ARBA" id="ARBA00023136"/>
    </source>
</evidence>
<feature type="domain" description="Bacterial surface antigen (D15)" evidence="6">
    <location>
        <begin position="485"/>
        <end position="849"/>
    </location>
</feature>
<comment type="subcellular location">
    <subcellularLocation>
        <location evidence="1">Membrane</location>
    </subcellularLocation>
</comment>
<gene>
    <name evidence="8" type="ORF">LB452_05470</name>
</gene>
<dbReference type="InterPro" id="IPR000184">
    <property type="entry name" value="Bac_surfAg_D15"/>
</dbReference>
<feature type="domain" description="POTRA" evidence="7">
    <location>
        <begin position="127"/>
        <end position="179"/>
    </location>
</feature>
<evidence type="ECO:0000256" key="1">
    <source>
        <dbReference type="ARBA" id="ARBA00004370"/>
    </source>
</evidence>
<dbReference type="PROSITE" id="PS51257">
    <property type="entry name" value="PROKAR_LIPOPROTEIN"/>
    <property type="match status" value="1"/>
</dbReference>
<protein>
    <submittedName>
        <fullName evidence="8">BamA/TamA family outer membrane protein</fullName>
    </submittedName>
</protein>
<organism evidence="8 9">
    <name type="scientific">Psychroflexus longus</name>
    <dbReference type="NCBI Taxonomy" id="2873596"/>
    <lineage>
        <taxon>Bacteria</taxon>
        <taxon>Pseudomonadati</taxon>
        <taxon>Bacteroidota</taxon>
        <taxon>Flavobacteriia</taxon>
        <taxon>Flavobacteriales</taxon>
        <taxon>Flavobacteriaceae</taxon>
        <taxon>Psychroflexus</taxon>
    </lineage>
</organism>
<evidence type="ECO:0000256" key="2">
    <source>
        <dbReference type="ARBA" id="ARBA00022692"/>
    </source>
</evidence>
<name>A0ABS7XIT2_9FLAO</name>
<keyword evidence="2" id="KW-0812">Transmembrane</keyword>
<dbReference type="InterPro" id="IPR039910">
    <property type="entry name" value="D15-like"/>
</dbReference>
<reference evidence="9" key="1">
    <citation type="submission" date="2023-07" db="EMBL/GenBank/DDBJ databases">
        <title>Novel species isolated from saline lakes on Tibetan Plateau.</title>
        <authorList>
            <person name="Lu H."/>
        </authorList>
    </citation>
    <scope>NUCLEOTIDE SEQUENCE [LARGE SCALE GENOMIC DNA]</scope>
    <source>
        <strain evidence="9">CAK8W</strain>
    </source>
</reference>
<keyword evidence="5" id="KW-0998">Cell outer membrane</keyword>
<accession>A0ABS7XIT2</accession>
<evidence type="ECO:0000313" key="8">
    <source>
        <dbReference type="EMBL" id="MBZ9778368.1"/>
    </source>
</evidence>
<dbReference type="Gene3D" id="2.40.160.50">
    <property type="entry name" value="membrane protein fhac: a member of the omp85/tpsb transporter family"/>
    <property type="match status" value="1"/>
</dbReference>
<evidence type="ECO:0000256" key="5">
    <source>
        <dbReference type="ARBA" id="ARBA00023237"/>
    </source>
</evidence>
<proteinExistence type="predicted"/>
<dbReference type="Pfam" id="PF07244">
    <property type="entry name" value="POTRA"/>
    <property type="match status" value="1"/>
</dbReference>
<dbReference type="Gene3D" id="3.10.20.310">
    <property type="entry name" value="membrane protein fhac"/>
    <property type="match status" value="1"/>
</dbReference>
<evidence type="ECO:0000256" key="3">
    <source>
        <dbReference type="ARBA" id="ARBA00022729"/>
    </source>
</evidence>
<dbReference type="Proteomes" id="UP001199314">
    <property type="component" value="Unassembled WGS sequence"/>
</dbReference>
<dbReference type="InterPro" id="IPR010827">
    <property type="entry name" value="BamA/TamA_POTRA"/>
</dbReference>
<evidence type="ECO:0000259" key="6">
    <source>
        <dbReference type="Pfam" id="PF01103"/>
    </source>
</evidence>
<keyword evidence="9" id="KW-1185">Reference proteome</keyword>
<comment type="caution">
    <text evidence="8">The sequence shown here is derived from an EMBL/GenBank/DDBJ whole genome shotgun (WGS) entry which is preliminary data.</text>
</comment>
<keyword evidence="3" id="KW-0732">Signal</keyword>
<sequence length="851" mass="98257">MNYRLTKLPLILLILFFFSSCDVTRKLKSDEFLISKQSITSGDTLVNNNEISRQLSQQVNSKLLGFPLKLQIYNLAQSNPEKRFVNWVAKKEKRENRLVSLLSKRQVIQLKKTWVNVNESIKKTGEPPALFDEKKTKTSLRRLESWYWNHGWFNAKADYKIDRDSLTNTVEVEYKIKPGSLYIIDNISENIESPKADSLYQLIKKNNKIKVGQAYNTEKFNNDRDYISTYFRNHGLYHFEKEFISFYADTLDNNHKINLELNIQNRLVDVADTVASTPFKVHRISEVNVFADYDGVSTQVEDSVRYKNANIYSFGNLKLNPKVLSDFIFIKKDSIYRDIDRTRTNNRISETRIFKYPNILYKEDPRDSTGVGLIANILLTPKERFSTNFSVDLSQSNIQQFGVGFNTSVLSRNIFRGAETLELSGRGNFGSSRDLGNSEDQFLDILEYGADLRLNFPRIIFPFPTKPIIKNTMSPFTTASVGFSTQQNIGLDRRNLNATFGYRWKPKDRTSYQFDLMNIQFVNNLNAENFFNVFRNSYTELNQISRNNISDVNPDFLFENPEGQLDLIIPEGTQGFIRDIRNQVINLNSEDQQIANSLIERRERLTENNLIVASNFTYDYSSRRDIYDEDFSQFRGKIEWAGNLLSLFADQLQLDKTQAGNYRLFGVQYSQYVKTELNFIKHWDLGNQQVIATRAYGGIAIPYGNANSIPFPRSFFGGGPNDNRGWRPYDLGPGSTNAVNDFNEANFKLSFNAEYRFNLFGNMNSALFIDAGNIWNVFDNVVDPAATFDGLQDLSELSIASGFGLRYDIEFFVIRMDLGFKTYNPGSEGSKWFKDYNFNNVVFNFGINYPF</sequence>
<dbReference type="RefSeq" id="WP_224460723.1">
    <property type="nucleotide sequence ID" value="NZ_JAIQZE010000004.1"/>
</dbReference>
<evidence type="ECO:0000313" key="9">
    <source>
        <dbReference type="Proteomes" id="UP001199314"/>
    </source>
</evidence>
<dbReference type="EMBL" id="JAIQZE010000004">
    <property type="protein sequence ID" value="MBZ9778368.1"/>
    <property type="molecule type" value="Genomic_DNA"/>
</dbReference>
<dbReference type="PANTHER" id="PTHR12815">
    <property type="entry name" value="SORTING AND ASSEMBLY MACHINERY SAMM50 PROTEIN FAMILY MEMBER"/>
    <property type="match status" value="1"/>
</dbReference>
<keyword evidence="4" id="KW-0472">Membrane</keyword>
<dbReference type="PANTHER" id="PTHR12815:SF47">
    <property type="entry name" value="TRANSLOCATION AND ASSEMBLY MODULE SUBUNIT TAMA"/>
    <property type="match status" value="1"/>
</dbReference>
<evidence type="ECO:0000259" key="7">
    <source>
        <dbReference type="Pfam" id="PF07244"/>
    </source>
</evidence>